<feature type="region of interest" description="Disordered" evidence="5">
    <location>
        <begin position="26"/>
        <end position="46"/>
    </location>
</feature>
<protein>
    <submittedName>
        <fullName evidence="8">Ferrichrome ABC transporter substrate-binding protein</fullName>
    </submittedName>
</protein>
<keyword evidence="4 6" id="KW-0732">Signal</keyword>
<evidence type="ECO:0000313" key="8">
    <source>
        <dbReference type="EMBL" id="GID14263.1"/>
    </source>
</evidence>
<evidence type="ECO:0000313" key="9">
    <source>
        <dbReference type="Proteomes" id="UP000612808"/>
    </source>
</evidence>
<dbReference type="CDD" id="cd01146">
    <property type="entry name" value="FhuD"/>
    <property type="match status" value="1"/>
</dbReference>
<comment type="subcellular location">
    <subcellularLocation>
        <location evidence="1">Cell envelope</location>
    </subcellularLocation>
</comment>
<feature type="chain" id="PRO_5039145627" evidence="6">
    <location>
        <begin position="26"/>
        <end position="325"/>
    </location>
</feature>
<dbReference type="GO" id="GO:0030288">
    <property type="term" value="C:outer membrane-bounded periplasmic space"/>
    <property type="evidence" value="ECO:0007669"/>
    <property type="project" value="TreeGrafter"/>
</dbReference>
<evidence type="ECO:0000256" key="6">
    <source>
        <dbReference type="SAM" id="SignalP"/>
    </source>
</evidence>
<feature type="signal peptide" evidence="6">
    <location>
        <begin position="1"/>
        <end position="25"/>
    </location>
</feature>
<evidence type="ECO:0000256" key="1">
    <source>
        <dbReference type="ARBA" id="ARBA00004196"/>
    </source>
</evidence>
<dbReference type="Pfam" id="PF01497">
    <property type="entry name" value="Peripla_BP_2"/>
    <property type="match status" value="1"/>
</dbReference>
<dbReference type="PANTHER" id="PTHR30532:SF1">
    <property type="entry name" value="IRON(3+)-HYDROXAMATE-BINDING PROTEIN FHUD"/>
    <property type="match status" value="1"/>
</dbReference>
<keyword evidence="9" id="KW-1185">Reference proteome</keyword>
<dbReference type="GO" id="GO:1901678">
    <property type="term" value="P:iron coordination entity transport"/>
    <property type="evidence" value="ECO:0007669"/>
    <property type="project" value="UniProtKB-ARBA"/>
</dbReference>
<dbReference type="InterPro" id="IPR051313">
    <property type="entry name" value="Bact_iron-sidero_bind"/>
</dbReference>
<evidence type="ECO:0000256" key="3">
    <source>
        <dbReference type="ARBA" id="ARBA00022448"/>
    </source>
</evidence>
<evidence type="ECO:0000256" key="5">
    <source>
        <dbReference type="SAM" id="MobiDB-lite"/>
    </source>
</evidence>
<dbReference type="PANTHER" id="PTHR30532">
    <property type="entry name" value="IRON III DICITRATE-BINDING PERIPLASMIC PROTEIN"/>
    <property type="match status" value="1"/>
</dbReference>
<dbReference type="SUPFAM" id="SSF53807">
    <property type="entry name" value="Helical backbone' metal receptor"/>
    <property type="match status" value="1"/>
</dbReference>
<reference evidence="8" key="1">
    <citation type="submission" date="2021-01" db="EMBL/GenBank/DDBJ databases">
        <title>Whole genome shotgun sequence of Actinocatenispora rupis NBRC 107355.</title>
        <authorList>
            <person name="Komaki H."/>
            <person name="Tamura T."/>
        </authorList>
    </citation>
    <scope>NUCLEOTIDE SEQUENCE</scope>
    <source>
        <strain evidence="8">NBRC 107355</strain>
    </source>
</reference>
<feature type="compositionally biased region" description="Gly residues" evidence="5">
    <location>
        <begin position="26"/>
        <end position="38"/>
    </location>
</feature>
<evidence type="ECO:0000259" key="7">
    <source>
        <dbReference type="PROSITE" id="PS50983"/>
    </source>
</evidence>
<accession>A0A8J3JE38</accession>
<dbReference type="PROSITE" id="PS51257">
    <property type="entry name" value="PROKAR_LIPOPROTEIN"/>
    <property type="match status" value="1"/>
</dbReference>
<proteinExistence type="inferred from homology"/>
<comment type="caution">
    <text evidence="8">The sequence shown here is derived from an EMBL/GenBank/DDBJ whole genome shotgun (WGS) entry which is preliminary data.</text>
</comment>
<evidence type="ECO:0000256" key="4">
    <source>
        <dbReference type="ARBA" id="ARBA00022729"/>
    </source>
</evidence>
<dbReference type="InterPro" id="IPR002491">
    <property type="entry name" value="ABC_transptr_periplasmic_BD"/>
</dbReference>
<organism evidence="8 9">
    <name type="scientific">Actinocatenispora rupis</name>
    <dbReference type="NCBI Taxonomy" id="519421"/>
    <lineage>
        <taxon>Bacteria</taxon>
        <taxon>Bacillati</taxon>
        <taxon>Actinomycetota</taxon>
        <taxon>Actinomycetes</taxon>
        <taxon>Micromonosporales</taxon>
        <taxon>Micromonosporaceae</taxon>
        <taxon>Actinocatenispora</taxon>
    </lineage>
</organism>
<sequence>MRKTVLGVLATAAVLALGACSSGTAGDAGGATSGGSGGKVSVTDSTGTVHLPRTATKVVSLEWSYTEDLLALGVTPVGVADRATYGDWVGAGARVPSSVPDVSTRAQPSLEKIKALNPDLIIAEKSRSTANLAQLKEIAPVLLFDAYTPNTKLVDTTDTNLVRIGTAVGRQGKAKDLVGAYRKKVAAAKEKLARAGKAGTRITLLQGFSVNGQPNIRAYTNHAQAVQVLTSIGLVNAWQGKDSDPSGFTSTGVEGLTPVSDSTALYVALKSDDPFTGALATNATWRNLGFVKAKKLHALDPGTWFWGGPVSNGMLIDQAVAALGA</sequence>
<name>A0A8J3JE38_9ACTN</name>
<feature type="domain" description="Fe/B12 periplasmic-binding" evidence="7">
    <location>
        <begin position="57"/>
        <end position="325"/>
    </location>
</feature>
<dbReference type="RefSeq" id="WP_203662068.1">
    <property type="nucleotide sequence ID" value="NZ_BAAAZM010000001.1"/>
</dbReference>
<keyword evidence="3" id="KW-0813">Transport</keyword>
<dbReference type="PROSITE" id="PS50983">
    <property type="entry name" value="FE_B12_PBP"/>
    <property type="match status" value="1"/>
</dbReference>
<dbReference type="Proteomes" id="UP000612808">
    <property type="component" value="Unassembled WGS sequence"/>
</dbReference>
<comment type="similarity">
    <text evidence="2">Belongs to the bacterial solute-binding protein 8 family.</text>
</comment>
<dbReference type="EMBL" id="BOMB01000030">
    <property type="protein sequence ID" value="GID14263.1"/>
    <property type="molecule type" value="Genomic_DNA"/>
</dbReference>
<gene>
    <name evidence="8" type="ORF">Aru02nite_51520</name>
</gene>
<dbReference type="AlphaFoldDB" id="A0A8J3JE38"/>
<evidence type="ECO:0000256" key="2">
    <source>
        <dbReference type="ARBA" id="ARBA00008814"/>
    </source>
</evidence>
<dbReference type="Gene3D" id="3.40.50.1980">
    <property type="entry name" value="Nitrogenase molybdenum iron protein domain"/>
    <property type="match status" value="2"/>
</dbReference>